<dbReference type="InterPro" id="IPR032466">
    <property type="entry name" value="Metal_Hydrolase"/>
</dbReference>
<dbReference type="PANTHER" id="PTHR22642:SF2">
    <property type="entry name" value="PROTEIN LONG AFTER FAR-RED 3"/>
    <property type="match status" value="1"/>
</dbReference>
<name>A0A1M6QFI6_9FIRM</name>
<dbReference type="Proteomes" id="UP000243547">
    <property type="component" value="Unassembled WGS sequence"/>
</dbReference>
<proteinExistence type="predicted"/>
<dbReference type="Gene3D" id="2.30.40.10">
    <property type="entry name" value="Urease, subunit C, domain 1"/>
    <property type="match status" value="1"/>
</dbReference>
<gene>
    <name evidence="2" type="ORF">SAMN02745227_01742</name>
</gene>
<keyword evidence="3" id="KW-1185">Reference proteome</keyword>
<dbReference type="PANTHER" id="PTHR22642">
    <property type="entry name" value="IMIDAZOLONEPROPIONASE"/>
    <property type="match status" value="1"/>
</dbReference>
<sequence length="530" mass="59615">MKVILINGKIYVEKNKFCQGLLIENGIIRAIGSNEEMANLTGDKVDKVIDLQGKTVLPGFNDSHLHLSGIGAEMVNCNLKGTKSIDEIIQRGKEFLKANPQIKVLYGRGWNQDYFIYGEKRLLNRLDLDKISSEIPIIFERVCGHLAVGNTKAIEILGIDGTNTIDGGTIEVDAEGKPNGVFTESAISLLHTLIPPKSDEDREREFLKAMDYALSQGITSVQSCDIMDSKSEVVFKIIKDLFINKKLKIRYSHQFNYQRIEDFNNYLYTEFNSEGYDEKFLSKGGLKLFNDGSLGARTALLSEDYKDAPGIKGVEVLTEKELMDLVKLATENKIRVVTHAIGDGAIKRVINVYQKSIENWGNKDNELRHGIIHCQITTMEQLKRIANLKIPVMYQPIFLDYDRKIVENRVGKKLASTSYAFNTLHKLGGKISFGTDAPVEDCNPFRNLYFAVTRGGYNMEEKMELTTAIDAYTIGSAFNEGKENFKGRLNLGFVADLIVLNKDIFKVPEEEIKDIKVEMAMVNGEIVYQS</sequence>
<protein>
    <recommendedName>
        <fullName evidence="1">Amidohydrolase 3 domain-containing protein</fullName>
    </recommendedName>
</protein>
<evidence type="ECO:0000259" key="1">
    <source>
        <dbReference type="Pfam" id="PF07969"/>
    </source>
</evidence>
<organism evidence="2 3">
    <name type="scientific">Anaerobranca californiensis DSM 14826</name>
    <dbReference type="NCBI Taxonomy" id="1120989"/>
    <lineage>
        <taxon>Bacteria</taxon>
        <taxon>Bacillati</taxon>
        <taxon>Bacillota</taxon>
        <taxon>Clostridia</taxon>
        <taxon>Eubacteriales</taxon>
        <taxon>Proteinivoracaceae</taxon>
        <taxon>Anaerobranca</taxon>
    </lineage>
</organism>
<dbReference type="SUPFAM" id="SSF51338">
    <property type="entry name" value="Composite domain of metallo-dependent hydrolases"/>
    <property type="match status" value="1"/>
</dbReference>
<dbReference type="AlphaFoldDB" id="A0A1M6QFI6"/>
<dbReference type="OrthoDB" id="9767366at2"/>
<evidence type="ECO:0000313" key="3">
    <source>
        <dbReference type="Proteomes" id="UP000243547"/>
    </source>
</evidence>
<dbReference type="STRING" id="1120989.SAMN02745227_01742"/>
<accession>A0A1M6QFI6</accession>
<dbReference type="Gene3D" id="3.20.20.140">
    <property type="entry name" value="Metal-dependent hydrolases"/>
    <property type="match status" value="1"/>
</dbReference>
<dbReference type="Pfam" id="PF07969">
    <property type="entry name" value="Amidohydro_3"/>
    <property type="match status" value="1"/>
</dbReference>
<dbReference type="CDD" id="cd01300">
    <property type="entry name" value="YtcJ_like"/>
    <property type="match status" value="1"/>
</dbReference>
<dbReference type="Gene3D" id="3.10.310.70">
    <property type="match status" value="1"/>
</dbReference>
<dbReference type="EMBL" id="FRAI01000020">
    <property type="protein sequence ID" value="SHK18971.1"/>
    <property type="molecule type" value="Genomic_DNA"/>
</dbReference>
<dbReference type="InterPro" id="IPR033932">
    <property type="entry name" value="YtcJ-like"/>
</dbReference>
<evidence type="ECO:0000313" key="2">
    <source>
        <dbReference type="EMBL" id="SHK18971.1"/>
    </source>
</evidence>
<dbReference type="GO" id="GO:0016810">
    <property type="term" value="F:hydrolase activity, acting on carbon-nitrogen (but not peptide) bonds"/>
    <property type="evidence" value="ECO:0007669"/>
    <property type="project" value="InterPro"/>
</dbReference>
<feature type="domain" description="Amidohydrolase 3" evidence="1">
    <location>
        <begin position="47"/>
        <end position="528"/>
    </location>
</feature>
<dbReference type="InterPro" id="IPR013108">
    <property type="entry name" value="Amidohydro_3"/>
</dbReference>
<dbReference type="SUPFAM" id="SSF51556">
    <property type="entry name" value="Metallo-dependent hydrolases"/>
    <property type="match status" value="1"/>
</dbReference>
<dbReference type="RefSeq" id="WP_072907990.1">
    <property type="nucleotide sequence ID" value="NZ_FRAI01000020.1"/>
</dbReference>
<dbReference type="InterPro" id="IPR011059">
    <property type="entry name" value="Metal-dep_hydrolase_composite"/>
</dbReference>
<reference evidence="3" key="1">
    <citation type="submission" date="2016-11" db="EMBL/GenBank/DDBJ databases">
        <authorList>
            <person name="Varghese N."/>
            <person name="Submissions S."/>
        </authorList>
    </citation>
    <scope>NUCLEOTIDE SEQUENCE [LARGE SCALE GENOMIC DNA]</scope>
    <source>
        <strain evidence="3">DSM 14826</strain>
    </source>
</reference>